<proteinExistence type="predicted"/>
<feature type="domain" description="pPIWI-RE three-gene island" evidence="2">
    <location>
        <begin position="18"/>
        <end position="159"/>
    </location>
</feature>
<evidence type="ECO:0000313" key="3">
    <source>
        <dbReference type="EMBL" id="KYC34752.1"/>
    </source>
</evidence>
<dbReference type="Pfam" id="PF18156">
    <property type="entry name" value="pPIWI_RE_Y"/>
    <property type="match status" value="1"/>
</dbReference>
<protein>
    <recommendedName>
        <fullName evidence="5">REase associating with pPIWI RE domain-containing protein</fullName>
    </recommendedName>
</protein>
<feature type="domain" description="REase associating with pPIWI RE" evidence="1">
    <location>
        <begin position="268"/>
        <end position="379"/>
    </location>
</feature>
<dbReference type="STRING" id="128403.WA1_49380"/>
<evidence type="ECO:0008006" key="5">
    <source>
        <dbReference type="Google" id="ProtNLM"/>
    </source>
</evidence>
<dbReference type="OrthoDB" id="580959at2"/>
<evidence type="ECO:0000259" key="2">
    <source>
        <dbReference type="Pfam" id="PF18156"/>
    </source>
</evidence>
<dbReference type="Pfam" id="PF18154">
    <property type="entry name" value="pPIWI_RE_REase"/>
    <property type="match status" value="1"/>
</dbReference>
<sequence length="387" mass="44547">MSHLPSLDLQKIQAKKILTRIAVGLVEQQEQITKRNAPPITSPNEHIKSGLEQLSVLCLTNKTMPPLHHKEVVNWLHQPVEDWPGIGKLMADANLFGSLLFLGQPTDLAYELSERMLSGGNPEIEIQDIPFKDILEYCSKNKLDEQYVKARLFLVQNPHLEWGTKIVNSDLDWEPEIRSLLCATYERIPLTCRVKRNGVEQIGLCPRCGWPLEWQGSSRRHAVCYSDLCSRLVNNINTPEKWVLYHPESMRTIRGIQASVVAPEQSLIQLRDTLVKLGLNCSLWPSVDNYDLMIKFPTDEVWAVDMKDQANAREMAWSLKPFKQFPAWNKAFYIFPDYRYKGKYKKVFQAIWDVRCQENSALEDISVLSLKQFVSQVNKLKISGKQK</sequence>
<keyword evidence="4" id="KW-1185">Reference proteome</keyword>
<accession>A0A139WQP6</accession>
<evidence type="ECO:0000313" key="4">
    <source>
        <dbReference type="Proteomes" id="UP000076925"/>
    </source>
</evidence>
<reference evidence="3 4" key="1">
    <citation type="journal article" date="2013" name="Genome Biol. Evol.">
        <title>Genomes of Stigonematalean cyanobacteria (subsection V) and the evolution of oxygenic photosynthesis from prokaryotes to plastids.</title>
        <authorList>
            <person name="Dagan T."/>
            <person name="Roettger M."/>
            <person name="Stucken K."/>
            <person name="Landan G."/>
            <person name="Koch R."/>
            <person name="Major P."/>
            <person name="Gould S.B."/>
            <person name="Goremykin V.V."/>
            <person name="Rippka R."/>
            <person name="Tandeau de Marsac N."/>
            <person name="Gugger M."/>
            <person name="Lockhart P.J."/>
            <person name="Allen J.F."/>
            <person name="Brune I."/>
            <person name="Maus I."/>
            <person name="Puhler A."/>
            <person name="Martin W.F."/>
        </authorList>
    </citation>
    <scope>NUCLEOTIDE SEQUENCE [LARGE SCALE GENOMIC DNA]</scope>
    <source>
        <strain evidence="3 4">PCC 7110</strain>
    </source>
</reference>
<organism evidence="3 4">
    <name type="scientific">Scytonema hofmannii PCC 7110</name>
    <dbReference type="NCBI Taxonomy" id="128403"/>
    <lineage>
        <taxon>Bacteria</taxon>
        <taxon>Bacillati</taxon>
        <taxon>Cyanobacteriota</taxon>
        <taxon>Cyanophyceae</taxon>
        <taxon>Nostocales</taxon>
        <taxon>Scytonemataceae</taxon>
        <taxon>Scytonema</taxon>
    </lineage>
</organism>
<dbReference type="InterPro" id="IPR041191">
    <property type="entry name" value="pPIWI_RE_Y"/>
</dbReference>
<dbReference type="InterPro" id="IPR040828">
    <property type="entry name" value="pPIWI_RE_REase"/>
</dbReference>
<comment type="caution">
    <text evidence="3">The sequence shown here is derived from an EMBL/GenBank/DDBJ whole genome shotgun (WGS) entry which is preliminary data.</text>
</comment>
<dbReference type="RefSeq" id="WP_017740921.1">
    <property type="nucleotide sequence ID" value="NZ_KQ976355.1"/>
</dbReference>
<name>A0A139WQP6_9CYAN</name>
<evidence type="ECO:0000259" key="1">
    <source>
        <dbReference type="Pfam" id="PF18154"/>
    </source>
</evidence>
<gene>
    <name evidence="3" type="ORF">WA1_49380</name>
</gene>
<dbReference type="EMBL" id="ANNX02000064">
    <property type="protein sequence ID" value="KYC34752.1"/>
    <property type="molecule type" value="Genomic_DNA"/>
</dbReference>
<dbReference type="Proteomes" id="UP000076925">
    <property type="component" value="Unassembled WGS sequence"/>
</dbReference>
<dbReference type="AlphaFoldDB" id="A0A139WQP6"/>